<dbReference type="Proteomes" id="UP000028135">
    <property type="component" value="Unassembled WGS sequence"/>
</dbReference>
<sequence>MYQSPIQACAEAPRLDMPGLLEILARNSARPRYAFMVLNLIAKVAGPGGSAGPMVRREGAAVSIRDWLCDALMPMGHREPKRVALASRIRDELTRTASLPADPTAAEAAIDSEIRERLRASGKTNVSRAVSDLVRAGLIVRHYQGYCLDHHNRGGQRQAVYTLTPIARQLLRDESSNSDAEGRPARFAR</sequence>
<reference evidence="1 2" key="1">
    <citation type="submission" date="2014-05" db="EMBL/GenBank/DDBJ databases">
        <title>Genome Announcement of Sphingobium lucknowense F2.</title>
        <authorList>
            <person name="Lal R."/>
            <person name="Negi V."/>
            <person name="Lata P."/>
            <person name="Sangwan N."/>
            <person name="Gupta S.K."/>
            <person name="Rao D.L.N."/>
            <person name="Das S."/>
        </authorList>
    </citation>
    <scope>NUCLEOTIDE SEQUENCE [LARGE SCALE GENOMIC DNA]</scope>
    <source>
        <strain evidence="1 2">F2</strain>
    </source>
</reference>
<dbReference type="EMBL" id="JANF02000004">
    <property type="protein sequence ID" value="KER38114.1"/>
    <property type="molecule type" value="Genomic_DNA"/>
</dbReference>
<evidence type="ECO:0000313" key="2">
    <source>
        <dbReference type="Proteomes" id="UP000028135"/>
    </source>
</evidence>
<accession>A0A8E0WVG8</accession>
<organism evidence="1 2">
    <name type="scientific">Sphingobium indicum F2</name>
    <dbReference type="NCBI Taxonomy" id="1450518"/>
    <lineage>
        <taxon>Bacteria</taxon>
        <taxon>Pseudomonadati</taxon>
        <taxon>Pseudomonadota</taxon>
        <taxon>Alphaproteobacteria</taxon>
        <taxon>Sphingomonadales</taxon>
        <taxon>Sphingomonadaceae</taxon>
        <taxon>Sphingobium</taxon>
    </lineage>
</organism>
<comment type="caution">
    <text evidence="1">The sequence shown here is derived from an EMBL/GenBank/DDBJ whole genome shotgun (WGS) entry which is preliminary data.</text>
</comment>
<evidence type="ECO:0000313" key="1">
    <source>
        <dbReference type="EMBL" id="KER38114.1"/>
    </source>
</evidence>
<name>A0A8E0WVG8_9SPHN</name>
<dbReference type="RefSeq" id="WP_020820355.1">
    <property type="nucleotide sequence ID" value="NZ_JANF02000004.1"/>
</dbReference>
<dbReference type="AlphaFoldDB" id="A0A8E0WVG8"/>
<proteinExistence type="predicted"/>
<protein>
    <submittedName>
        <fullName evidence="1">Uncharacterized protein</fullName>
    </submittedName>
</protein>
<gene>
    <name evidence="1" type="ORF">AL00_01940</name>
</gene>